<feature type="domain" description="Aerobactin siderophore biosynthesis IucA/IucC-like C-terminal" evidence="1">
    <location>
        <begin position="59"/>
        <end position="202"/>
    </location>
</feature>
<gene>
    <name evidence="3" type="ORF">AM506_13515</name>
</gene>
<dbReference type="NCBIfam" id="TIGR03951">
    <property type="entry name" value="Fe_III_red_FhuF"/>
    <property type="match status" value="1"/>
</dbReference>
<accession>A0A0P6W0U9</accession>
<dbReference type="OrthoDB" id="5870636at2"/>
<dbReference type="InterPro" id="IPR024726">
    <property type="entry name" value="FhuF_C"/>
</dbReference>
<dbReference type="Pfam" id="PF11575">
    <property type="entry name" value="FhuF_C"/>
    <property type="match status" value="1"/>
</dbReference>
<evidence type="ECO:0008006" key="5">
    <source>
        <dbReference type="Google" id="ProtNLM"/>
    </source>
</evidence>
<proteinExistence type="predicted"/>
<evidence type="ECO:0000313" key="4">
    <source>
        <dbReference type="Proteomes" id="UP000050398"/>
    </source>
</evidence>
<organism evidence="3 4">
    <name type="scientific">Rossellomorea vietnamensis</name>
    <dbReference type="NCBI Taxonomy" id="218284"/>
    <lineage>
        <taxon>Bacteria</taxon>
        <taxon>Bacillati</taxon>
        <taxon>Bacillota</taxon>
        <taxon>Bacilli</taxon>
        <taxon>Bacillales</taxon>
        <taxon>Bacillaceae</taxon>
        <taxon>Rossellomorea</taxon>
    </lineage>
</organism>
<sequence>MNTLTEQQWETLKKYRFHPSTPVLKGEEATSFLDGGKMKAYLSHQCSQIGTDDLKVAASLFMKRYAFVAAMGLMAMTYWNKKLNLKPENLLMVDGDKNGLWMPQFHLKDASVAEFTSREEKTEFIQSIFRDHLDHVIQSIKNATKLSNLILWENIAVYVFWIFENDDFLLNEWMRSGRDDQFRALLSDENSHWFGNYHRNPLARYYSRKVNIEGLTEKVRVRKTCCFSYRLEHGEQYRCKTCPQTCLVKKT</sequence>
<protein>
    <recommendedName>
        <fullName evidence="5">Siderophore-iron reductase FhuF</fullName>
    </recommendedName>
</protein>
<dbReference type="EMBL" id="LIXZ01000010">
    <property type="protein sequence ID" value="KPL58957.1"/>
    <property type="molecule type" value="Genomic_DNA"/>
</dbReference>
<dbReference type="InterPro" id="IPR022770">
    <property type="entry name" value="IucA/IucC-like_C"/>
</dbReference>
<evidence type="ECO:0000259" key="1">
    <source>
        <dbReference type="Pfam" id="PF06276"/>
    </source>
</evidence>
<dbReference type="Pfam" id="PF06276">
    <property type="entry name" value="FhuF"/>
    <property type="match status" value="1"/>
</dbReference>
<dbReference type="GO" id="GO:0003824">
    <property type="term" value="F:catalytic activity"/>
    <property type="evidence" value="ECO:0007669"/>
    <property type="project" value="UniProtKB-ARBA"/>
</dbReference>
<comment type="caution">
    <text evidence="3">The sequence shown here is derived from an EMBL/GenBank/DDBJ whole genome shotgun (WGS) entry which is preliminary data.</text>
</comment>
<dbReference type="AlphaFoldDB" id="A0A0P6W0U9"/>
<reference evidence="3 4" key="1">
    <citation type="submission" date="2015-08" db="EMBL/GenBank/DDBJ databases">
        <title>Draft Genome Sequence of Bacillus vietnamensis UCD-SED5.</title>
        <authorList>
            <person name="Lee R.D."/>
            <person name="Jospin G."/>
            <person name="Lang J.M."/>
            <person name="Coil D.A."/>
            <person name="Eisen J.A."/>
        </authorList>
    </citation>
    <scope>NUCLEOTIDE SEQUENCE [LARGE SCALE GENOMIC DNA]</scope>
    <source>
        <strain evidence="3 4">UCD-SED5</strain>
    </source>
</reference>
<evidence type="ECO:0000313" key="3">
    <source>
        <dbReference type="EMBL" id="KPL58957.1"/>
    </source>
</evidence>
<evidence type="ECO:0000259" key="2">
    <source>
        <dbReference type="Pfam" id="PF11575"/>
    </source>
</evidence>
<dbReference type="GO" id="GO:0051537">
    <property type="term" value="F:2 iron, 2 sulfur cluster binding"/>
    <property type="evidence" value="ECO:0007669"/>
    <property type="project" value="InterPro"/>
</dbReference>
<dbReference type="Proteomes" id="UP000050398">
    <property type="component" value="Unassembled WGS sequence"/>
</dbReference>
<dbReference type="InterPro" id="IPR008090">
    <property type="entry name" value="Fe_iron_reduct"/>
</dbReference>
<feature type="domain" description="Ferric siderophore reductase C-terminal" evidence="2">
    <location>
        <begin position="222"/>
        <end position="243"/>
    </location>
</feature>
<dbReference type="PATRIC" id="fig|218284.4.peg.4446"/>
<name>A0A0P6W0U9_9BACI</name>
<dbReference type="RefSeq" id="WP_060673024.1">
    <property type="nucleotide sequence ID" value="NZ_LIXZ01000010.1"/>
</dbReference>